<protein>
    <submittedName>
        <fullName evidence="9">Uncharacterized protein</fullName>
    </submittedName>
</protein>
<dbReference type="InterPro" id="IPR007272">
    <property type="entry name" value="Sulf_transp_TsuA/YedE"/>
</dbReference>
<feature type="transmembrane region" description="Helical" evidence="8">
    <location>
        <begin position="108"/>
        <end position="130"/>
    </location>
</feature>
<dbReference type="OrthoDB" id="10254418at2759"/>
<feature type="transmembrane region" description="Helical" evidence="8">
    <location>
        <begin position="275"/>
        <end position="295"/>
    </location>
</feature>
<dbReference type="EMBL" id="KN817524">
    <property type="protein sequence ID" value="KJA27381.1"/>
    <property type="molecule type" value="Genomic_DNA"/>
</dbReference>
<feature type="transmembrane region" description="Helical" evidence="8">
    <location>
        <begin position="236"/>
        <end position="255"/>
    </location>
</feature>
<dbReference type="PANTHER" id="PTHR30574">
    <property type="entry name" value="INNER MEMBRANE PROTEIN YEDE"/>
    <property type="match status" value="1"/>
</dbReference>
<keyword evidence="7 8" id="KW-0472">Membrane</keyword>
<dbReference type="AlphaFoldDB" id="A0A0D2PFP5"/>
<name>A0A0D2PFP5_HYPSF</name>
<dbReference type="Pfam" id="PF04143">
    <property type="entry name" value="Sulf_transp"/>
    <property type="match status" value="1"/>
</dbReference>
<dbReference type="Proteomes" id="UP000054270">
    <property type="component" value="Unassembled WGS sequence"/>
</dbReference>
<keyword evidence="4" id="KW-0997">Cell inner membrane</keyword>
<keyword evidence="2" id="KW-0813">Transport</keyword>
<feature type="transmembrane region" description="Helical" evidence="8">
    <location>
        <begin position="150"/>
        <end position="168"/>
    </location>
</feature>
<keyword evidence="3" id="KW-1003">Cell membrane</keyword>
<reference evidence="10" key="1">
    <citation type="submission" date="2014-04" db="EMBL/GenBank/DDBJ databases">
        <title>Evolutionary Origins and Diversification of the Mycorrhizal Mutualists.</title>
        <authorList>
            <consortium name="DOE Joint Genome Institute"/>
            <consortium name="Mycorrhizal Genomics Consortium"/>
            <person name="Kohler A."/>
            <person name="Kuo A."/>
            <person name="Nagy L.G."/>
            <person name="Floudas D."/>
            <person name="Copeland A."/>
            <person name="Barry K.W."/>
            <person name="Cichocki N."/>
            <person name="Veneault-Fourrey C."/>
            <person name="LaButti K."/>
            <person name="Lindquist E.A."/>
            <person name="Lipzen A."/>
            <person name="Lundell T."/>
            <person name="Morin E."/>
            <person name="Murat C."/>
            <person name="Riley R."/>
            <person name="Ohm R."/>
            <person name="Sun H."/>
            <person name="Tunlid A."/>
            <person name="Henrissat B."/>
            <person name="Grigoriev I.V."/>
            <person name="Hibbett D.S."/>
            <person name="Martin F."/>
        </authorList>
    </citation>
    <scope>NUCLEOTIDE SEQUENCE [LARGE SCALE GENOMIC DNA]</scope>
    <source>
        <strain evidence="10">FD-334 SS-4</strain>
    </source>
</reference>
<dbReference type="InterPro" id="IPR046513">
    <property type="entry name" value="DUF6691"/>
</dbReference>
<evidence type="ECO:0000256" key="5">
    <source>
        <dbReference type="ARBA" id="ARBA00022692"/>
    </source>
</evidence>
<dbReference type="STRING" id="945553.A0A0D2PFP5"/>
<evidence type="ECO:0000313" key="9">
    <source>
        <dbReference type="EMBL" id="KJA27381.1"/>
    </source>
</evidence>
<dbReference type="Pfam" id="PF20398">
    <property type="entry name" value="DUF6691"/>
    <property type="match status" value="1"/>
</dbReference>
<evidence type="ECO:0000313" key="10">
    <source>
        <dbReference type="Proteomes" id="UP000054270"/>
    </source>
</evidence>
<evidence type="ECO:0000256" key="4">
    <source>
        <dbReference type="ARBA" id="ARBA00022519"/>
    </source>
</evidence>
<dbReference type="GO" id="GO:0005886">
    <property type="term" value="C:plasma membrane"/>
    <property type="evidence" value="ECO:0007669"/>
    <property type="project" value="UniProtKB-SubCell"/>
</dbReference>
<evidence type="ECO:0000256" key="2">
    <source>
        <dbReference type="ARBA" id="ARBA00022448"/>
    </source>
</evidence>
<dbReference type="OMA" id="CYTPVYP"/>
<gene>
    <name evidence="9" type="ORF">HYPSUDRAFT_35264</name>
</gene>
<evidence type="ECO:0000256" key="6">
    <source>
        <dbReference type="ARBA" id="ARBA00022989"/>
    </source>
</evidence>
<keyword evidence="5 8" id="KW-0812">Transmembrane</keyword>
<sequence length="333" mass="34147">MAHPTPLQSLIGGFGIPIAAHELLLLNGNTFGISGFIHSAIRGGSEGTLGVAGLVLGGVLVGKLESAGPASLPVTFSKVLVSGFLVGLGTKLANGCTSGHMICGISRFSIRSIVATVTFFVSAVLTTQIFHQSIPAIGTANWSLTTSDTTLLALQLIPFSISALLYALDLNDEKKLKSQGATHEEISNPPHPNLRGGAYLVTGFQFALALRLSNLSEASRVLAFLLLPFHRGFDPSLALVAGGALSVGILLYHFARGSGNPRLGGKWSIPKGGKIDAKLLIGSTIFGVGWGLAGICPGPGLVNLGRALGAGVPSALAPYAAWIVTMVLGGLLV</sequence>
<feature type="transmembrane region" description="Helical" evidence="8">
    <location>
        <begin position="315"/>
        <end position="332"/>
    </location>
</feature>
<evidence type="ECO:0000256" key="7">
    <source>
        <dbReference type="ARBA" id="ARBA00023136"/>
    </source>
</evidence>
<evidence type="ECO:0000256" key="8">
    <source>
        <dbReference type="SAM" id="Phobius"/>
    </source>
</evidence>
<evidence type="ECO:0000256" key="1">
    <source>
        <dbReference type="ARBA" id="ARBA00004429"/>
    </source>
</evidence>
<proteinExistence type="predicted"/>
<organism evidence="9 10">
    <name type="scientific">Hypholoma sublateritium (strain FD-334 SS-4)</name>
    <dbReference type="NCBI Taxonomy" id="945553"/>
    <lineage>
        <taxon>Eukaryota</taxon>
        <taxon>Fungi</taxon>
        <taxon>Dikarya</taxon>
        <taxon>Basidiomycota</taxon>
        <taxon>Agaricomycotina</taxon>
        <taxon>Agaricomycetes</taxon>
        <taxon>Agaricomycetidae</taxon>
        <taxon>Agaricales</taxon>
        <taxon>Agaricineae</taxon>
        <taxon>Strophariaceae</taxon>
        <taxon>Hypholoma</taxon>
    </lineage>
</organism>
<dbReference type="PANTHER" id="PTHR30574:SF1">
    <property type="entry name" value="SULPHUR TRANSPORT DOMAIN-CONTAINING PROTEIN"/>
    <property type="match status" value="1"/>
</dbReference>
<keyword evidence="6 8" id="KW-1133">Transmembrane helix</keyword>
<evidence type="ECO:0000256" key="3">
    <source>
        <dbReference type="ARBA" id="ARBA00022475"/>
    </source>
</evidence>
<accession>A0A0D2PFP5</accession>
<keyword evidence="10" id="KW-1185">Reference proteome</keyword>
<comment type="subcellular location">
    <subcellularLocation>
        <location evidence="1">Cell inner membrane</location>
        <topology evidence="1">Multi-pass membrane protein</topology>
    </subcellularLocation>
</comment>